<gene>
    <name evidence="3" type="ORF">A2257_03230</name>
</gene>
<dbReference type="AlphaFoldDB" id="A0A1F5S257"/>
<dbReference type="EMBL" id="MFGA01000020">
    <property type="protein sequence ID" value="OGF20759.1"/>
    <property type="molecule type" value="Genomic_DNA"/>
</dbReference>
<feature type="domain" description="DUF1648" evidence="2">
    <location>
        <begin position="13"/>
        <end position="59"/>
    </location>
</feature>
<evidence type="ECO:0000256" key="1">
    <source>
        <dbReference type="SAM" id="Phobius"/>
    </source>
</evidence>
<proteinExistence type="predicted"/>
<evidence type="ECO:0000313" key="3">
    <source>
        <dbReference type="EMBL" id="OGF20759.1"/>
    </source>
</evidence>
<dbReference type="Pfam" id="PF13630">
    <property type="entry name" value="SdpI"/>
    <property type="match status" value="1"/>
</dbReference>
<name>A0A1F5S257_9BACT</name>
<sequence>MKLWKKIDWIILIIILLMIASGFFMAQRLPDKVPTHWDINGEVDGYGSRYINLFLPTGLALVVYLLMSFLPAIDPFRKNYEQFAKPYLYFKIFLTGFFICLYFFLLYASTRSVPPEGSLMFGVPISILFLLIGWVLPQIKRNFFIGIKTPWTLSSDEVWDKTHKIGGKIFIAFGVLSLVSVLFGSVANFIVIIFGAILSAVVTVIYSYLVFRKNKQH</sequence>
<feature type="transmembrane region" description="Helical" evidence="1">
    <location>
        <begin position="88"/>
        <end position="107"/>
    </location>
</feature>
<dbReference type="GO" id="GO:0009636">
    <property type="term" value="P:response to toxic substance"/>
    <property type="evidence" value="ECO:0007669"/>
    <property type="project" value="TreeGrafter"/>
</dbReference>
<feature type="transmembrane region" description="Helical" evidence="1">
    <location>
        <begin position="119"/>
        <end position="136"/>
    </location>
</feature>
<keyword evidence="1" id="KW-1133">Transmembrane helix</keyword>
<reference evidence="3 4" key="1">
    <citation type="journal article" date="2016" name="Nat. Commun.">
        <title>Thousands of microbial genomes shed light on interconnected biogeochemical processes in an aquifer system.</title>
        <authorList>
            <person name="Anantharaman K."/>
            <person name="Brown C.T."/>
            <person name="Hug L.A."/>
            <person name="Sharon I."/>
            <person name="Castelle C.J."/>
            <person name="Probst A.J."/>
            <person name="Thomas B.C."/>
            <person name="Singh A."/>
            <person name="Wilkins M.J."/>
            <person name="Karaoz U."/>
            <person name="Brodie E.L."/>
            <person name="Williams K.H."/>
            <person name="Hubbard S.S."/>
            <person name="Banfield J.F."/>
        </authorList>
    </citation>
    <scope>NUCLEOTIDE SEQUENCE [LARGE SCALE GENOMIC DNA]</scope>
</reference>
<dbReference type="InterPro" id="IPR025962">
    <property type="entry name" value="SdpI/YhfL"/>
</dbReference>
<feature type="transmembrane region" description="Helical" evidence="1">
    <location>
        <begin position="189"/>
        <end position="211"/>
    </location>
</feature>
<keyword evidence="1" id="KW-0472">Membrane</keyword>
<dbReference type="PANTHER" id="PTHR37810:SF5">
    <property type="entry name" value="IMMUNITY PROTEIN SDPI"/>
    <property type="match status" value="1"/>
</dbReference>
<keyword evidence="1" id="KW-0812">Transmembrane</keyword>
<dbReference type="Proteomes" id="UP000177407">
    <property type="component" value="Unassembled WGS sequence"/>
</dbReference>
<protein>
    <recommendedName>
        <fullName evidence="2">DUF1648 domain-containing protein</fullName>
    </recommendedName>
</protein>
<dbReference type="InterPro" id="IPR012867">
    <property type="entry name" value="DUF1648"/>
</dbReference>
<dbReference type="PIRSF" id="PIRSF038959">
    <property type="entry name" value="SdpI"/>
    <property type="match status" value="1"/>
</dbReference>
<organism evidence="3 4">
    <name type="scientific">Candidatus Falkowbacteria bacterium RIFOXYA2_FULL_38_12</name>
    <dbReference type="NCBI Taxonomy" id="1797993"/>
    <lineage>
        <taxon>Bacteria</taxon>
        <taxon>Candidatus Falkowiibacteriota</taxon>
    </lineage>
</organism>
<accession>A0A1F5S257</accession>
<evidence type="ECO:0000313" key="4">
    <source>
        <dbReference type="Proteomes" id="UP000177407"/>
    </source>
</evidence>
<evidence type="ECO:0000259" key="2">
    <source>
        <dbReference type="Pfam" id="PF07853"/>
    </source>
</evidence>
<dbReference type="InterPro" id="IPR026272">
    <property type="entry name" value="SdpI"/>
</dbReference>
<feature type="transmembrane region" description="Helical" evidence="1">
    <location>
        <begin position="46"/>
        <end position="67"/>
    </location>
</feature>
<dbReference type="PANTHER" id="PTHR37810">
    <property type="entry name" value="IMMUNITY PROTEIN SDPI"/>
    <property type="match status" value="1"/>
</dbReference>
<comment type="caution">
    <text evidence="3">The sequence shown here is derived from an EMBL/GenBank/DDBJ whole genome shotgun (WGS) entry which is preliminary data.</text>
</comment>
<dbReference type="Pfam" id="PF07853">
    <property type="entry name" value="DUF1648"/>
    <property type="match status" value="1"/>
</dbReference>
<feature type="transmembrane region" description="Helical" evidence="1">
    <location>
        <begin position="7"/>
        <end position="26"/>
    </location>
</feature>
<feature type="transmembrane region" description="Helical" evidence="1">
    <location>
        <begin position="165"/>
        <end position="183"/>
    </location>
</feature>